<protein>
    <submittedName>
        <fullName evidence="1">Uncharacterized protein</fullName>
    </submittedName>
</protein>
<keyword evidence="2" id="KW-1185">Reference proteome</keyword>
<proteinExistence type="predicted"/>
<name>A0A834X2E8_9FABA</name>
<accession>A0A834X2E8</accession>
<dbReference type="AlphaFoldDB" id="A0A834X2E8"/>
<organism evidence="1 2">
    <name type="scientific">Senna tora</name>
    <dbReference type="NCBI Taxonomy" id="362788"/>
    <lineage>
        <taxon>Eukaryota</taxon>
        <taxon>Viridiplantae</taxon>
        <taxon>Streptophyta</taxon>
        <taxon>Embryophyta</taxon>
        <taxon>Tracheophyta</taxon>
        <taxon>Spermatophyta</taxon>
        <taxon>Magnoliopsida</taxon>
        <taxon>eudicotyledons</taxon>
        <taxon>Gunneridae</taxon>
        <taxon>Pentapetalae</taxon>
        <taxon>rosids</taxon>
        <taxon>fabids</taxon>
        <taxon>Fabales</taxon>
        <taxon>Fabaceae</taxon>
        <taxon>Caesalpinioideae</taxon>
        <taxon>Cassia clade</taxon>
        <taxon>Senna</taxon>
    </lineage>
</organism>
<dbReference type="Proteomes" id="UP000634136">
    <property type="component" value="Unassembled WGS sequence"/>
</dbReference>
<sequence>MGSSNCCFLGTHEGIHGYNRYAVPLPFLWSLLYLPSGGCGSHQPCALQLIGKAITV</sequence>
<evidence type="ECO:0000313" key="1">
    <source>
        <dbReference type="EMBL" id="KAF7837110.1"/>
    </source>
</evidence>
<gene>
    <name evidence="1" type="ORF">G2W53_005592</name>
</gene>
<reference evidence="1" key="1">
    <citation type="submission" date="2020-09" db="EMBL/GenBank/DDBJ databases">
        <title>Genome-Enabled Discovery of Anthraquinone Biosynthesis in Senna tora.</title>
        <authorList>
            <person name="Kang S.-H."/>
            <person name="Pandey R.P."/>
            <person name="Lee C.-M."/>
            <person name="Sim J.-S."/>
            <person name="Jeong J.-T."/>
            <person name="Choi B.-S."/>
            <person name="Jung M."/>
            <person name="Ginzburg D."/>
            <person name="Zhao K."/>
            <person name="Won S.Y."/>
            <person name="Oh T.-J."/>
            <person name="Yu Y."/>
            <person name="Kim N.-H."/>
            <person name="Lee O.R."/>
            <person name="Lee T.-H."/>
            <person name="Bashyal P."/>
            <person name="Kim T.-S."/>
            <person name="Lee W.-H."/>
            <person name="Kawkins C."/>
            <person name="Kim C.-K."/>
            <person name="Kim J.S."/>
            <person name="Ahn B.O."/>
            <person name="Rhee S.Y."/>
            <person name="Sohng J.K."/>
        </authorList>
    </citation>
    <scope>NUCLEOTIDE SEQUENCE</scope>
    <source>
        <tissue evidence="1">Leaf</tissue>
    </source>
</reference>
<evidence type="ECO:0000313" key="2">
    <source>
        <dbReference type="Proteomes" id="UP000634136"/>
    </source>
</evidence>
<dbReference type="EMBL" id="JAAIUW010000003">
    <property type="protein sequence ID" value="KAF7837110.1"/>
    <property type="molecule type" value="Genomic_DNA"/>
</dbReference>
<comment type="caution">
    <text evidence="1">The sequence shown here is derived from an EMBL/GenBank/DDBJ whole genome shotgun (WGS) entry which is preliminary data.</text>
</comment>